<dbReference type="Proteomes" id="UP000054776">
    <property type="component" value="Unassembled WGS sequence"/>
</dbReference>
<dbReference type="AlphaFoldDB" id="A0A0V1BCP8"/>
<gene>
    <name evidence="3" type="ORF">T01_4836</name>
</gene>
<organism evidence="3 4">
    <name type="scientific">Trichinella spiralis</name>
    <name type="common">Trichina worm</name>
    <dbReference type="NCBI Taxonomy" id="6334"/>
    <lineage>
        <taxon>Eukaryota</taxon>
        <taxon>Metazoa</taxon>
        <taxon>Ecdysozoa</taxon>
        <taxon>Nematoda</taxon>
        <taxon>Enoplea</taxon>
        <taxon>Dorylaimia</taxon>
        <taxon>Trichinellida</taxon>
        <taxon>Trichinellidae</taxon>
        <taxon>Trichinella</taxon>
    </lineage>
</organism>
<keyword evidence="2" id="KW-0472">Membrane</keyword>
<reference evidence="3 4" key="1">
    <citation type="submission" date="2015-01" db="EMBL/GenBank/DDBJ databases">
        <title>Evolution of Trichinella species and genotypes.</title>
        <authorList>
            <person name="Korhonen P.K."/>
            <person name="Edoardo P."/>
            <person name="Giuseppe L.R."/>
            <person name="Gasser R.B."/>
        </authorList>
    </citation>
    <scope>NUCLEOTIDE SEQUENCE [LARGE SCALE GENOMIC DNA]</scope>
    <source>
        <strain evidence="3">ISS3</strain>
    </source>
</reference>
<keyword evidence="2" id="KW-0812">Transmembrane</keyword>
<feature type="compositionally biased region" description="Polar residues" evidence="1">
    <location>
        <begin position="331"/>
        <end position="342"/>
    </location>
</feature>
<dbReference type="InParanoid" id="A0A0V1BCP8"/>
<dbReference type="EMBL" id="JYDH01000061">
    <property type="protein sequence ID" value="KRY34859.1"/>
    <property type="molecule type" value="Genomic_DNA"/>
</dbReference>
<evidence type="ECO:0000313" key="4">
    <source>
        <dbReference type="Proteomes" id="UP000054776"/>
    </source>
</evidence>
<sequence length="351" mass="39434">MAPDFEDYSNIQICPARLTTRRLFLCGEVCVLRGRNSELQDEIVRAIALQSSILTILRNVFLLREVLLSILYVVVVMHYEIFVVKCDFSNVYHVFCGWVVTNSKRLQCNTDYTVGCHRLEATCKDHLKATLEAFLIFVFHKAFLGNETFDYGGGLFDVGGKNPIELVINFLSNANMTAVTGSLEKLLSESYKFIRLADDINDMKNYINDMRLCFVALTISGYVAMLIYAIVLFCGRRNGRNAQRRRHASGMAYMDEESLGWGEKPPTQQSMCNRTTSGDRDPYYYRSSSRKPMHPFSRQRYNITAALTDAAAHPASGDSVCAKVNGPFETSPLNVTETTTSLEAPGAETAH</sequence>
<keyword evidence="4" id="KW-1185">Reference proteome</keyword>
<feature type="region of interest" description="Disordered" evidence="1">
    <location>
        <begin position="328"/>
        <end position="351"/>
    </location>
</feature>
<feature type="transmembrane region" description="Helical" evidence="2">
    <location>
        <begin position="214"/>
        <end position="235"/>
    </location>
</feature>
<accession>A0A0V1BCP8</accession>
<evidence type="ECO:0000313" key="3">
    <source>
        <dbReference type="EMBL" id="KRY34859.1"/>
    </source>
</evidence>
<evidence type="ECO:0000256" key="2">
    <source>
        <dbReference type="SAM" id="Phobius"/>
    </source>
</evidence>
<dbReference type="OrthoDB" id="5916543at2759"/>
<evidence type="ECO:0000256" key="1">
    <source>
        <dbReference type="SAM" id="MobiDB-lite"/>
    </source>
</evidence>
<proteinExistence type="predicted"/>
<comment type="caution">
    <text evidence="3">The sequence shown here is derived from an EMBL/GenBank/DDBJ whole genome shotgun (WGS) entry which is preliminary data.</text>
</comment>
<feature type="compositionally biased region" description="Polar residues" evidence="1">
    <location>
        <begin position="266"/>
        <end position="276"/>
    </location>
</feature>
<keyword evidence="2" id="KW-1133">Transmembrane helix</keyword>
<name>A0A0V1BCP8_TRISP</name>
<dbReference type="eggNOG" id="ENOG502T1J1">
    <property type="taxonomic scope" value="Eukaryota"/>
</dbReference>
<feature type="region of interest" description="Disordered" evidence="1">
    <location>
        <begin position="258"/>
        <end position="277"/>
    </location>
</feature>
<protein>
    <submittedName>
        <fullName evidence="3">Uncharacterized protein</fullName>
    </submittedName>
</protein>